<dbReference type="Proteomes" id="UP000271683">
    <property type="component" value="Unassembled WGS sequence"/>
</dbReference>
<name>A0A3N1GFB5_9ACTN</name>
<evidence type="ECO:0000313" key="1">
    <source>
        <dbReference type="EMBL" id="ROP28904.1"/>
    </source>
</evidence>
<organism evidence="1 2">
    <name type="scientific">Couchioplanes caeruleus</name>
    <dbReference type="NCBI Taxonomy" id="56438"/>
    <lineage>
        <taxon>Bacteria</taxon>
        <taxon>Bacillati</taxon>
        <taxon>Actinomycetota</taxon>
        <taxon>Actinomycetes</taxon>
        <taxon>Micromonosporales</taxon>
        <taxon>Micromonosporaceae</taxon>
        <taxon>Couchioplanes</taxon>
    </lineage>
</organism>
<comment type="caution">
    <text evidence="1">The sequence shown here is derived from an EMBL/GenBank/DDBJ whole genome shotgun (WGS) entry which is preliminary data.</text>
</comment>
<dbReference type="EMBL" id="RJKL01000001">
    <property type="protein sequence ID" value="ROP28904.1"/>
    <property type="molecule type" value="Genomic_DNA"/>
</dbReference>
<sequence length="67" mass="7481">MTPQEGFVDDALLAYAAGRDDALAGCRDGEKAQHPETGADYRMGFLDGRVEIFRMFSQVREILDENN</sequence>
<reference evidence="1 2" key="1">
    <citation type="submission" date="2018-11" db="EMBL/GenBank/DDBJ databases">
        <title>Sequencing the genomes of 1000 actinobacteria strains.</title>
        <authorList>
            <person name="Klenk H.-P."/>
        </authorList>
    </citation>
    <scope>NUCLEOTIDE SEQUENCE [LARGE SCALE GENOMIC DNA]</scope>
    <source>
        <strain evidence="1 2">DSM 43634</strain>
    </source>
</reference>
<accession>A0A3N1GFB5</accession>
<evidence type="ECO:0000313" key="2">
    <source>
        <dbReference type="Proteomes" id="UP000271683"/>
    </source>
</evidence>
<gene>
    <name evidence="1" type="ORF">EDD30_1683</name>
</gene>
<proteinExistence type="predicted"/>
<dbReference type="AlphaFoldDB" id="A0A3N1GFB5"/>
<protein>
    <submittedName>
        <fullName evidence="1">Uncharacterized protein</fullName>
    </submittedName>
</protein>